<dbReference type="InterPro" id="IPR053162">
    <property type="entry name" value="DnaD"/>
</dbReference>
<evidence type="ECO:0000313" key="5">
    <source>
        <dbReference type="EMBL" id="QHA00482.1"/>
    </source>
</evidence>
<sequence length="247" mass="28384">MSKNKVYGGFCQALLFSGSVSIPDFILNHYTELGIGHKEMMLIIHMMTESSTNSDRIEEQITKKMGLSLEEYNIMIQNLQTRGLLSVNSRKAKKGTNREYDFSGLIDQLLELWGINEFKQMSSGSERNGKTNTENMPDLSQAKLTSLFEQELGRPLTGLECEHIEKWLMASYSEELIIEALRRGVGAGIRSFRYLDSILREWEKKGIKTRLEVEAEDQNFQSRQNRKNVKPLKGLPKTKSKYDNIYL</sequence>
<dbReference type="InterPro" id="IPR034829">
    <property type="entry name" value="DnaD-like_sf"/>
</dbReference>
<feature type="domain" description="DnaD N-terminal" evidence="4">
    <location>
        <begin position="22"/>
        <end position="113"/>
    </location>
</feature>
<dbReference type="RefSeq" id="WP_019225338.1">
    <property type="nucleotide sequence ID" value="NZ_CP046996.1"/>
</dbReference>
<dbReference type="EMBL" id="CP046996">
    <property type="protein sequence ID" value="QHA00482.1"/>
    <property type="molecule type" value="Genomic_DNA"/>
</dbReference>
<dbReference type="Gene3D" id="1.10.10.630">
    <property type="entry name" value="DnaD domain-like"/>
    <property type="match status" value="1"/>
</dbReference>
<dbReference type="Pfam" id="PF21984">
    <property type="entry name" value="DnaD_N"/>
    <property type="match status" value="1"/>
</dbReference>
<dbReference type="PANTHER" id="PTHR37293">
    <property type="entry name" value="PHAGE REPLICATION PROTEIN-RELATED"/>
    <property type="match status" value="1"/>
</dbReference>
<evidence type="ECO:0000313" key="6">
    <source>
        <dbReference type="Proteomes" id="UP000430508"/>
    </source>
</evidence>
<dbReference type="InterPro" id="IPR006343">
    <property type="entry name" value="DnaB/C_C"/>
</dbReference>
<feature type="domain" description="DnaB/C C-terminal" evidence="3">
    <location>
        <begin position="146"/>
        <end position="216"/>
    </location>
</feature>
<dbReference type="PANTHER" id="PTHR37293:SF6">
    <property type="entry name" value="DNA REPLICATION PROTEIN DNAD"/>
    <property type="match status" value="1"/>
</dbReference>
<dbReference type="NCBIfam" id="TIGR01446">
    <property type="entry name" value="DnaD_dom"/>
    <property type="match status" value="1"/>
</dbReference>
<proteinExistence type="inferred from homology"/>
<evidence type="ECO:0000259" key="3">
    <source>
        <dbReference type="Pfam" id="PF07261"/>
    </source>
</evidence>
<evidence type="ECO:0000259" key="4">
    <source>
        <dbReference type="Pfam" id="PF21984"/>
    </source>
</evidence>
<gene>
    <name evidence="5" type="ORF">GQ588_07495</name>
</gene>
<dbReference type="AlphaFoldDB" id="A0A857DJ10"/>
<dbReference type="Proteomes" id="UP000430508">
    <property type="component" value="Chromosome"/>
</dbReference>
<organism evidence="5 6">
    <name type="scientific">Dehalobacter restrictus</name>
    <dbReference type="NCBI Taxonomy" id="55583"/>
    <lineage>
        <taxon>Bacteria</taxon>
        <taxon>Bacillati</taxon>
        <taxon>Bacillota</taxon>
        <taxon>Clostridia</taxon>
        <taxon>Eubacteriales</taxon>
        <taxon>Desulfitobacteriaceae</taxon>
        <taxon>Dehalobacter</taxon>
    </lineage>
</organism>
<evidence type="ECO:0000256" key="1">
    <source>
        <dbReference type="ARBA" id="ARBA00093462"/>
    </source>
</evidence>
<dbReference type="InterPro" id="IPR053843">
    <property type="entry name" value="DnaD_N"/>
</dbReference>
<feature type="region of interest" description="Disordered" evidence="2">
    <location>
        <begin position="216"/>
        <end position="247"/>
    </location>
</feature>
<name>A0A857DJ10_9FIRM</name>
<protein>
    <submittedName>
        <fullName evidence="5">DnaD domain protein</fullName>
    </submittedName>
</protein>
<evidence type="ECO:0000256" key="2">
    <source>
        <dbReference type="SAM" id="MobiDB-lite"/>
    </source>
</evidence>
<comment type="similarity">
    <text evidence="1">Belongs to the DnaB/DnaD family.</text>
</comment>
<reference evidence="5 6" key="1">
    <citation type="submission" date="2019-12" db="EMBL/GenBank/DDBJ databases">
        <title>Sequence classification of anaerobic respiratory reductive dehalogenases: First we see many, then we see few.</title>
        <authorList>
            <person name="Molenda O."/>
            <person name="Puentes Jacome L.A."/>
            <person name="Cao X."/>
            <person name="Nesbo C.L."/>
            <person name="Tang S."/>
            <person name="Morson N."/>
            <person name="Patron J."/>
            <person name="Lomheim L."/>
            <person name="Wishart D.S."/>
            <person name="Edwards E.A."/>
        </authorList>
    </citation>
    <scope>NUCLEOTIDE SEQUENCE [LARGE SCALE GENOMIC DNA]</scope>
    <source>
        <strain evidence="5 6">12DCA</strain>
    </source>
</reference>
<dbReference type="InterPro" id="IPR036388">
    <property type="entry name" value="WH-like_DNA-bd_sf"/>
</dbReference>
<dbReference type="Gene3D" id="1.10.10.10">
    <property type="entry name" value="Winged helix-like DNA-binding domain superfamily/Winged helix DNA-binding domain"/>
    <property type="match status" value="1"/>
</dbReference>
<dbReference type="Pfam" id="PF07261">
    <property type="entry name" value="DnaB_2"/>
    <property type="match status" value="1"/>
</dbReference>
<dbReference type="SUPFAM" id="SSF158499">
    <property type="entry name" value="DnaD domain-like"/>
    <property type="match status" value="1"/>
</dbReference>
<accession>A0A857DJ10</accession>